<sequence length="338" mass="36989">MASTLHDVAKLAGVSFKTVSNVVNDYPFVRDQTRSKVLAAIEELDYRPNLQARSLRLGRTGMIGFAVPELSLPYFAELAAQVIEAAQRHDLTVLTEQSIPSRAGELEILSSPRRRMTDGLIFNPLWLEDRDIPQLEAAGPVVLLGEALFPGTMDQVVMRNVEASRYATEYLLETGHKRIAAIGADLSKPGGSPHFRLEGYRQALQAAGIAFDLNLVGEATPWHRLDGARSMRHVLGRGDPPDAVFAFNDTLALGAIHALQEVGLRVPFDVSVVGFDDIEEAQYSFPELTTINPGRSSIAELAVTALARRIADRGAVPHLSEPDFHLVVRKSVMPRSHS</sequence>
<name>A0A4R9BWF0_9MICO</name>
<dbReference type="GO" id="GO:0000976">
    <property type="term" value="F:transcription cis-regulatory region binding"/>
    <property type="evidence" value="ECO:0007669"/>
    <property type="project" value="TreeGrafter"/>
</dbReference>
<dbReference type="Proteomes" id="UP000298468">
    <property type="component" value="Unassembled WGS sequence"/>
</dbReference>
<keyword evidence="2" id="KW-0238">DNA-binding</keyword>
<keyword evidence="6" id="KW-1185">Reference proteome</keyword>
<proteinExistence type="predicted"/>
<dbReference type="InterPro" id="IPR010982">
    <property type="entry name" value="Lambda_DNA-bd_dom_sf"/>
</dbReference>
<dbReference type="InterPro" id="IPR046335">
    <property type="entry name" value="LacI/GalR-like_sensor"/>
</dbReference>
<reference evidence="5 6" key="1">
    <citation type="submission" date="2019-03" db="EMBL/GenBank/DDBJ databases">
        <title>Genomics of glacier-inhabiting Cryobacterium strains.</title>
        <authorList>
            <person name="Liu Q."/>
            <person name="Xin Y.-H."/>
        </authorList>
    </citation>
    <scope>NUCLEOTIDE SEQUENCE [LARGE SCALE GENOMIC DNA]</scope>
    <source>
        <strain evidence="5 6">Sr59</strain>
    </source>
</reference>
<comment type="caution">
    <text evidence="5">The sequence shown here is derived from an EMBL/GenBank/DDBJ whole genome shotgun (WGS) entry which is preliminary data.</text>
</comment>
<dbReference type="PROSITE" id="PS50932">
    <property type="entry name" value="HTH_LACI_2"/>
    <property type="match status" value="1"/>
</dbReference>
<dbReference type="AlphaFoldDB" id="A0A4R9BWF0"/>
<gene>
    <name evidence="5" type="ORF">E3T61_08780</name>
</gene>
<dbReference type="PROSITE" id="PS00356">
    <property type="entry name" value="HTH_LACI_1"/>
    <property type="match status" value="1"/>
</dbReference>
<evidence type="ECO:0000256" key="1">
    <source>
        <dbReference type="ARBA" id="ARBA00023015"/>
    </source>
</evidence>
<protein>
    <submittedName>
        <fullName evidence="5">LacI family transcriptional regulator</fullName>
    </submittedName>
</protein>
<dbReference type="PRINTS" id="PR00036">
    <property type="entry name" value="HTHLACI"/>
</dbReference>
<feature type="domain" description="HTH lacI-type" evidence="4">
    <location>
        <begin position="3"/>
        <end position="57"/>
    </location>
</feature>
<dbReference type="PANTHER" id="PTHR30146">
    <property type="entry name" value="LACI-RELATED TRANSCRIPTIONAL REPRESSOR"/>
    <property type="match status" value="1"/>
</dbReference>
<dbReference type="CDD" id="cd06267">
    <property type="entry name" value="PBP1_LacI_sugar_binding-like"/>
    <property type="match status" value="1"/>
</dbReference>
<evidence type="ECO:0000256" key="3">
    <source>
        <dbReference type="ARBA" id="ARBA00023163"/>
    </source>
</evidence>
<dbReference type="PANTHER" id="PTHR30146:SF153">
    <property type="entry name" value="LACTOSE OPERON REPRESSOR"/>
    <property type="match status" value="1"/>
</dbReference>
<dbReference type="InterPro" id="IPR028082">
    <property type="entry name" value="Peripla_BP_I"/>
</dbReference>
<evidence type="ECO:0000259" key="4">
    <source>
        <dbReference type="PROSITE" id="PS50932"/>
    </source>
</evidence>
<accession>A0A4R9BWF0</accession>
<dbReference type="GO" id="GO:0003700">
    <property type="term" value="F:DNA-binding transcription factor activity"/>
    <property type="evidence" value="ECO:0007669"/>
    <property type="project" value="TreeGrafter"/>
</dbReference>
<dbReference type="Pfam" id="PF13377">
    <property type="entry name" value="Peripla_BP_3"/>
    <property type="match status" value="1"/>
</dbReference>
<keyword evidence="1" id="KW-0805">Transcription regulation</keyword>
<dbReference type="Gene3D" id="3.40.50.2300">
    <property type="match status" value="2"/>
</dbReference>
<dbReference type="SMART" id="SM00354">
    <property type="entry name" value="HTH_LACI"/>
    <property type="match status" value="1"/>
</dbReference>
<dbReference type="Gene3D" id="1.10.260.40">
    <property type="entry name" value="lambda repressor-like DNA-binding domains"/>
    <property type="match status" value="1"/>
</dbReference>
<dbReference type="OrthoDB" id="2854648at2"/>
<dbReference type="RefSeq" id="WP_134640485.1">
    <property type="nucleotide sequence ID" value="NZ_SOHM01000017.1"/>
</dbReference>
<dbReference type="SUPFAM" id="SSF53822">
    <property type="entry name" value="Periplasmic binding protein-like I"/>
    <property type="match status" value="1"/>
</dbReference>
<dbReference type="InterPro" id="IPR000843">
    <property type="entry name" value="HTH_LacI"/>
</dbReference>
<evidence type="ECO:0000313" key="6">
    <source>
        <dbReference type="Proteomes" id="UP000298468"/>
    </source>
</evidence>
<evidence type="ECO:0000256" key="2">
    <source>
        <dbReference type="ARBA" id="ARBA00023125"/>
    </source>
</evidence>
<dbReference type="EMBL" id="SOHM01000017">
    <property type="protein sequence ID" value="TFD91549.1"/>
    <property type="molecule type" value="Genomic_DNA"/>
</dbReference>
<dbReference type="Pfam" id="PF00356">
    <property type="entry name" value="LacI"/>
    <property type="match status" value="1"/>
</dbReference>
<keyword evidence="3" id="KW-0804">Transcription</keyword>
<dbReference type="SUPFAM" id="SSF47413">
    <property type="entry name" value="lambda repressor-like DNA-binding domains"/>
    <property type="match status" value="1"/>
</dbReference>
<dbReference type="CDD" id="cd01392">
    <property type="entry name" value="HTH_LacI"/>
    <property type="match status" value="1"/>
</dbReference>
<organism evidence="5 6">
    <name type="scientific">Cryobacterium lactosi</name>
    <dbReference type="NCBI Taxonomy" id="1259202"/>
    <lineage>
        <taxon>Bacteria</taxon>
        <taxon>Bacillati</taxon>
        <taxon>Actinomycetota</taxon>
        <taxon>Actinomycetes</taxon>
        <taxon>Micrococcales</taxon>
        <taxon>Microbacteriaceae</taxon>
        <taxon>Cryobacterium</taxon>
    </lineage>
</organism>
<evidence type="ECO:0000313" key="5">
    <source>
        <dbReference type="EMBL" id="TFD91549.1"/>
    </source>
</evidence>